<organism evidence="12">
    <name type="scientific">Ruegeria sp. PrR005</name>
    <dbReference type="NCBI Taxonomy" id="2706882"/>
    <lineage>
        <taxon>Bacteria</taxon>
        <taxon>Pseudomonadati</taxon>
        <taxon>Pseudomonadota</taxon>
        <taxon>Alphaproteobacteria</taxon>
        <taxon>Rhodobacterales</taxon>
        <taxon>Roseobacteraceae</taxon>
        <taxon>Ruegeria</taxon>
    </lineage>
</organism>
<keyword evidence="6" id="KW-0460">Magnesium</keyword>
<dbReference type="EMBL" id="JAAGOX010000016">
    <property type="protein sequence ID" value="NDW45591.1"/>
    <property type="molecule type" value="Genomic_DNA"/>
</dbReference>
<dbReference type="PRINTS" id="PR00154">
    <property type="entry name" value="AMPBINDING"/>
</dbReference>
<dbReference type="Gene3D" id="3.40.50.12780">
    <property type="entry name" value="N-terminal domain of ligase-like"/>
    <property type="match status" value="1"/>
</dbReference>
<evidence type="ECO:0000256" key="7">
    <source>
        <dbReference type="ARBA" id="ARBA00051915"/>
    </source>
</evidence>
<evidence type="ECO:0000256" key="8">
    <source>
        <dbReference type="ARBA" id="ARBA00066616"/>
    </source>
</evidence>
<evidence type="ECO:0000256" key="2">
    <source>
        <dbReference type="ARBA" id="ARBA00006432"/>
    </source>
</evidence>
<feature type="domain" description="AMP-binding enzyme C-terminal" evidence="11">
    <location>
        <begin position="417"/>
        <end position="488"/>
    </location>
</feature>
<name>A0A6B2NN96_9RHOB</name>
<dbReference type="RefSeq" id="WP_164129893.1">
    <property type="nucleotide sequence ID" value="NZ_JAAGOX010000016.1"/>
</dbReference>
<evidence type="ECO:0000256" key="4">
    <source>
        <dbReference type="ARBA" id="ARBA00022598"/>
    </source>
</evidence>
<dbReference type="EC" id="6.2.1.44" evidence="8"/>
<dbReference type="AlphaFoldDB" id="A0A6B2NN96"/>
<dbReference type="InterPro" id="IPR020459">
    <property type="entry name" value="AMP-binding"/>
</dbReference>
<dbReference type="GO" id="GO:0046872">
    <property type="term" value="F:metal ion binding"/>
    <property type="evidence" value="ECO:0007669"/>
    <property type="project" value="UniProtKB-KW"/>
</dbReference>
<dbReference type="Gene3D" id="3.30.300.30">
    <property type="match status" value="1"/>
</dbReference>
<evidence type="ECO:0000256" key="1">
    <source>
        <dbReference type="ARBA" id="ARBA00001946"/>
    </source>
</evidence>
<comment type="catalytic activity">
    <reaction evidence="7">
        <text>3-(methylsulfanyl)propanoate + ATP + CoA = 3-(methylsulfanyl)propanoyl-CoA + AMP + diphosphate</text>
        <dbReference type="Rhea" id="RHEA:43052"/>
        <dbReference type="ChEBI" id="CHEBI:30616"/>
        <dbReference type="ChEBI" id="CHEBI:33019"/>
        <dbReference type="ChEBI" id="CHEBI:49016"/>
        <dbReference type="ChEBI" id="CHEBI:57287"/>
        <dbReference type="ChEBI" id="CHEBI:82815"/>
        <dbReference type="ChEBI" id="CHEBI:456215"/>
        <dbReference type="EC" id="6.2.1.44"/>
    </reaction>
    <physiologicalReaction direction="left-to-right" evidence="7">
        <dbReference type="Rhea" id="RHEA:43053"/>
    </physiologicalReaction>
</comment>
<evidence type="ECO:0000313" key="12">
    <source>
        <dbReference type="EMBL" id="NDW45591.1"/>
    </source>
</evidence>
<dbReference type="PANTHER" id="PTHR43201:SF5">
    <property type="entry name" value="MEDIUM-CHAIN ACYL-COA LIGASE ACSF2, MITOCHONDRIAL"/>
    <property type="match status" value="1"/>
</dbReference>
<dbReference type="Pfam" id="PF13193">
    <property type="entry name" value="AMP-binding_C"/>
    <property type="match status" value="1"/>
</dbReference>
<dbReference type="InterPro" id="IPR000873">
    <property type="entry name" value="AMP-dep_synth/lig_dom"/>
</dbReference>
<feature type="domain" description="AMP-dependent synthetase/ligase" evidence="10">
    <location>
        <begin position="8"/>
        <end position="367"/>
    </location>
</feature>
<sequence>MNIGLWLARQAQLNGPRPALFRGREAVADYAGFHARAASVAGWLVAQGVQSGDRVAIFMKNSPDYLIVQYGIWYAGAAAVPINAKLHGREAAFILDDSDTTITFASPELGLALAEAGARGRIIDTESREFAAMFETAPIAAPKERDPSDLAWLFYTSGTTGKPKGVMITHRMLMAVSLAYPVDVDVVEDEDAILYAAPMSHGAGIYNMIHVLRGARHVCPVSGGFEPQEIFDLARHFERVQMFAAPTMVKRMTEVARATGQAGEGLRTVVYAGGPMYLADIIEAVEVFGPIFVQIYGQGECPMGITALSRHDVTDRAHPRWRARLASVGRAQAPVELRIGDADGQALPPGSRGEIMVRGDVVMPGYWRNPEATAKTIRDGWLMTGDMGFMDADGYVTLQDRSKDMIISGGSNIYPREVEEVLLTHPEVREASVVGRTHPEWGEEVVAFVVGSATAEALDRLCVENIARFKRPKHYRWLDELPKNNYGKVLKTELRRMLEEEK</sequence>
<dbReference type="InterPro" id="IPR042099">
    <property type="entry name" value="ANL_N_sf"/>
</dbReference>
<gene>
    <name evidence="12" type="ORF">G0P99_11535</name>
</gene>
<dbReference type="FunFam" id="3.30.300.30:FF:000008">
    <property type="entry name" value="2,3-dihydroxybenzoate-AMP ligase"/>
    <property type="match status" value="1"/>
</dbReference>
<dbReference type="Pfam" id="PF00501">
    <property type="entry name" value="AMP-binding"/>
    <property type="match status" value="1"/>
</dbReference>
<evidence type="ECO:0000256" key="3">
    <source>
        <dbReference type="ARBA" id="ARBA00011738"/>
    </source>
</evidence>
<keyword evidence="5" id="KW-0479">Metal-binding</keyword>
<proteinExistence type="inferred from homology"/>
<evidence type="ECO:0000256" key="9">
    <source>
        <dbReference type="ARBA" id="ARBA00067668"/>
    </source>
</evidence>
<dbReference type="GO" id="GO:0031956">
    <property type="term" value="F:medium-chain fatty acid-CoA ligase activity"/>
    <property type="evidence" value="ECO:0007669"/>
    <property type="project" value="TreeGrafter"/>
</dbReference>
<evidence type="ECO:0000259" key="11">
    <source>
        <dbReference type="Pfam" id="PF13193"/>
    </source>
</evidence>
<dbReference type="GO" id="GO:0006631">
    <property type="term" value="P:fatty acid metabolic process"/>
    <property type="evidence" value="ECO:0007669"/>
    <property type="project" value="TreeGrafter"/>
</dbReference>
<protein>
    <recommendedName>
        <fullName evidence="9">3-methylmercaptopropionyl-CoA ligase</fullName>
        <ecNumber evidence="8">6.2.1.44</ecNumber>
    </recommendedName>
</protein>
<keyword evidence="4 12" id="KW-0436">Ligase</keyword>
<dbReference type="SUPFAM" id="SSF56801">
    <property type="entry name" value="Acetyl-CoA synthetase-like"/>
    <property type="match status" value="1"/>
</dbReference>
<evidence type="ECO:0000256" key="6">
    <source>
        <dbReference type="ARBA" id="ARBA00022842"/>
    </source>
</evidence>
<comment type="similarity">
    <text evidence="2">Belongs to the ATP-dependent AMP-binding enzyme family.</text>
</comment>
<comment type="subunit">
    <text evidence="3">Homodimer.</text>
</comment>
<dbReference type="InterPro" id="IPR020845">
    <property type="entry name" value="AMP-binding_CS"/>
</dbReference>
<dbReference type="PROSITE" id="PS00455">
    <property type="entry name" value="AMP_BINDING"/>
    <property type="match status" value="1"/>
</dbReference>
<reference evidence="12" key="1">
    <citation type="submission" date="2020-02" db="EMBL/GenBank/DDBJ databases">
        <title>Delineation of the pyrene-degrading pathway in Roseobacter clade bacteria by genomic analysis.</title>
        <authorList>
            <person name="Zhou H."/>
            <person name="Wang H."/>
        </authorList>
    </citation>
    <scope>NUCLEOTIDE SEQUENCE</scope>
    <source>
        <strain evidence="12">PrR005</strain>
    </source>
</reference>
<comment type="caution">
    <text evidence="12">The sequence shown here is derived from an EMBL/GenBank/DDBJ whole genome shotgun (WGS) entry which is preliminary data.</text>
</comment>
<dbReference type="InterPro" id="IPR025110">
    <property type="entry name" value="AMP-bd_C"/>
</dbReference>
<accession>A0A6B2NN96</accession>
<dbReference type="PANTHER" id="PTHR43201">
    <property type="entry name" value="ACYL-COA SYNTHETASE"/>
    <property type="match status" value="1"/>
</dbReference>
<evidence type="ECO:0000259" key="10">
    <source>
        <dbReference type="Pfam" id="PF00501"/>
    </source>
</evidence>
<evidence type="ECO:0000256" key="5">
    <source>
        <dbReference type="ARBA" id="ARBA00022723"/>
    </source>
</evidence>
<dbReference type="InterPro" id="IPR045851">
    <property type="entry name" value="AMP-bd_C_sf"/>
</dbReference>
<comment type="cofactor">
    <cofactor evidence="1">
        <name>Mg(2+)</name>
        <dbReference type="ChEBI" id="CHEBI:18420"/>
    </cofactor>
</comment>